<evidence type="ECO:0000256" key="1">
    <source>
        <dbReference type="SAM" id="Phobius"/>
    </source>
</evidence>
<evidence type="ECO:0008006" key="5">
    <source>
        <dbReference type="Google" id="ProtNLM"/>
    </source>
</evidence>
<protein>
    <recommendedName>
        <fullName evidence="5">Cbb3-type cytochrome oxidase component FixQ</fullName>
    </recommendedName>
</protein>
<evidence type="ECO:0000313" key="3">
    <source>
        <dbReference type="EMBL" id="PZX65974.1"/>
    </source>
</evidence>
<reference evidence="3 4" key="1">
    <citation type="submission" date="2018-06" db="EMBL/GenBank/DDBJ databases">
        <title>Genomic Encyclopedia of Archaeal and Bacterial Type Strains, Phase II (KMG-II): from individual species to whole genera.</title>
        <authorList>
            <person name="Goeker M."/>
        </authorList>
    </citation>
    <scope>NUCLEOTIDE SEQUENCE [LARGE SCALE GENOMIC DNA]</scope>
    <source>
        <strain evidence="3 4">DSM 23241</strain>
    </source>
</reference>
<dbReference type="AlphaFoldDB" id="A0A2W7S0D9"/>
<dbReference type="Proteomes" id="UP000249720">
    <property type="component" value="Unassembled WGS sequence"/>
</dbReference>
<sequence length="91" mass="10198">MKKVIIIFLCIIFSKVQVLACAACKEQQPAFLKGITHGPGPDGNFDYIIVVIAIIITLLTLYYSIKWLIKPGENNINHIKQSILKDDISLK</sequence>
<evidence type="ECO:0000256" key="2">
    <source>
        <dbReference type="SAM" id="SignalP"/>
    </source>
</evidence>
<comment type="caution">
    <text evidence="3">The sequence shown here is derived from an EMBL/GenBank/DDBJ whole genome shotgun (WGS) entry which is preliminary data.</text>
</comment>
<feature type="chain" id="PRO_5016144150" description="Cbb3-type cytochrome oxidase component FixQ" evidence="2">
    <location>
        <begin position="21"/>
        <end position="91"/>
    </location>
</feature>
<dbReference type="EMBL" id="QKZV01000001">
    <property type="protein sequence ID" value="PZX65974.1"/>
    <property type="molecule type" value="Genomic_DNA"/>
</dbReference>
<dbReference type="RefSeq" id="WP_111293412.1">
    <property type="nucleotide sequence ID" value="NZ_QKZV01000001.1"/>
</dbReference>
<feature type="signal peptide" evidence="2">
    <location>
        <begin position="1"/>
        <end position="20"/>
    </location>
</feature>
<gene>
    <name evidence="3" type="ORF">LX80_00470</name>
</gene>
<feature type="transmembrane region" description="Helical" evidence="1">
    <location>
        <begin position="44"/>
        <end position="65"/>
    </location>
</feature>
<keyword evidence="1" id="KW-0812">Transmembrane</keyword>
<name>A0A2W7S0D9_9BACT</name>
<proteinExistence type="predicted"/>
<accession>A0A2W7S0D9</accession>
<organism evidence="3 4">
    <name type="scientific">Hydrotalea sandarakina</name>
    <dbReference type="NCBI Taxonomy" id="1004304"/>
    <lineage>
        <taxon>Bacteria</taxon>
        <taxon>Pseudomonadati</taxon>
        <taxon>Bacteroidota</taxon>
        <taxon>Chitinophagia</taxon>
        <taxon>Chitinophagales</taxon>
        <taxon>Chitinophagaceae</taxon>
        <taxon>Hydrotalea</taxon>
    </lineage>
</organism>
<keyword evidence="1" id="KW-0472">Membrane</keyword>
<keyword evidence="1" id="KW-1133">Transmembrane helix</keyword>
<dbReference type="OrthoDB" id="678322at2"/>
<keyword evidence="4" id="KW-1185">Reference proteome</keyword>
<evidence type="ECO:0000313" key="4">
    <source>
        <dbReference type="Proteomes" id="UP000249720"/>
    </source>
</evidence>
<keyword evidence="2" id="KW-0732">Signal</keyword>